<name>A0A8B8F960_9HEMI</name>
<protein>
    <submittedName>
        <fullName evidence="8">Lipase member H-like isoform X3</fullName>
    </submittedName>
</protein>
<gene>
    <name evidence="8" type="primary">LOC112680891</name>
</gene>
<evidence type="ECO:0000256" key="1">
    <source>
        <dbReference type="ARBA" id="ARBA00004613"/>
    </source>
</evidence>
<dbReference type="Proteomes" id="UP000694846">
    <property type="component" value="Unplaced"/>
</dbReference>
<dbReference type="GO" id="GO:0005615">
    <property type="term" value="C:extracellular space"/>
    <property type="evidence" value="ECO:0007669"/>
    <property type="project" value="TreeGrafter"/>
</dbReference>
<comment type="subcellular location">
    <subcellularLocation>
        <location evidence="1">Secreted</location>
    </subcellularLocation>
</comment>
<proteinExistence type="inferred from homology"/>
<evidence type="ECO:0000256" key="2">
    <source>
        <dbReference type="ARBA" id="ARBA00010701"/>
    </source>
</evidence>
<keyword evidence="7" id="KW-1185">Reference proteome</keyword>
<dbReference type="InterPro" id="IPR029058">
    <property type="entry name" value="AB_hydrolase_fold"/>
</dbReference>
<evidence type="ECO:0000259" key="6">
    <source>
        <dbReference type="Pfam" id="PF00151"/>
    </source>
</evidence>
<sequence length="261" mass="29345">MSLLYVILLIFLNIFNVQYSCSNAANINATGIQYKYFDKNYNLMDEMNLKIADNSSLLVFVHGFRSSTHSGMIVNFGKSLARLTDFNVVLVDWSNWTQKMDYTDIVLQLPTVAPYLVSWLNGLKDRGVVNSFDDVTLIGHSLGAQLIGYVGHRLNGTVKRIIVCGHIVVLDYFIASLKNPNTFTAFQCDTLLDCENQTINEHKPTVAMNMNIPTSTRGLYSVKTEKKDLKVFLCFRTSSTTGRKNSNQNLGSKIVRISKMS</sequence>
<dbReference type="OrthoDB" id="199913at2759"/>
<evidence type="ECO:0000256" key="3">
    <source>
        <dbReference type="ARBA" id="ARBA00022525"/>
    </source>
</evidence>
<keyword evidence="3" id="KW-0964">Secreted</keyword>
<evidence type="ECO:0000313" key="8">
    <source>
        <dbReference type="RefSeq" id="XP_025406902.1"/>
    </source>
</evidence>
<dbReference type="RefSeq" id="XP_025406902.1">
    <property type="nucleotide sequence ID" value="XM_025551117.1"/>
</dbReference>
<dbReference type="InterPro" id="IPR013818">
    <property type="entry name" value="Lipase"/>
</dbReference>
<dbReference type="GO" id="GO:0016042">
    <property type="term" value="P:lipid catabolic process"/>
    <property type="evidence" value="ECO:0007669"/>
    <property type="project" value="TreeGrafter"/>
</dbReference>
<dbReference type="Pfam" id="PF00151">
    <property type="entry name" value="Lipase"/>
    <property type="match status" value="1"/>
</dbReference>
<reference evidence="8" key="1">
    <citation type="submission" date="2025-08" db="UniProtKB">
        <authorList>
            <consortium name="RefSeq"/>
        </authorList>
    </citation>
    <scope>IDENTIFICATION</scope>
    <source>
        <tissue evidence="8">Whole body</tissue>
    </source>
</reference>
<dbReference type="GO" id="GO:0016298">
    <property type="term" value="F:lipase activity"/>
    <property type="evidence" value="ECO:0007669"/>
    <property type="project" value="InterPro"/>
</dbReference>
<dbReference type="Gene3D" id="3.40.50.1820">
    <property type="entry name" value="alpha/beta hydrolase"/>
    <property type="match status" value="2"/>
</dbReference>
<feature type="signal peptide" evidence="5">
    <location>
        <begin position="1"/>
        <end position="24"/>
    </location>
</feature>
<organism evidence="7 8">
    <name type="scientific">Sipha flava</name>
    <name type="common">yellow sugarcane aphid</name>
    <dbReference type="NCBI Taxonomy" id="143950"/>
    <lineage>
        <taxon>Eukaryota</taxon>
        <taxon>Metazoa</taxon>
        <taxon>Ecdysozoa</taxon>
        <taxon>Arthropoda</taxon>
        <taxon>Hexapoda</taxon>
        <taxon>Insecta</taxon>
        <taxon>Pterygota</taxon>
        <taxon>Neoptera</taxon>
        <taxon>Paraneoptera</taxon>
        <taxon>Hemiptera</taxon>
        <taxon>Sternorrhyncha</taxon>
        <taxon>Aphidomorpha</taxon>
        <taxon>Aphidoidea</taxon>
        <taxon>Aphididae</taxon>
        <taxon>Sipha</taxon>
    </lineage>
</organism>
<accession>A0A8B8F960</accession>
<evidence type="ECO:0000256" key="5">
    <source>
        <dbReference type="SAM" id="SignalP"/>
    </source>
</evidence>
<dbReference type="AlphaFoldDB" id="A0A8B8F960"/>
<evidence type="ECO:0000313" key="7">
    <source>
        <dbReference type="Proteomes" id="UP000694846"/>
    </source>
</evidence>
<feature type="domain" description="Lipase" evidence="6">
    <location>
        <begin position="51"/>
        <end position="161"/>
    </location>
</feature>
<dbReference type="InterPro" id="IPR000734">
    <property type="entry name" value="TAG_lipase"/>
</dbReference>
<comment type="similarity">
    <text evidence="2 4">Belongs to the AB hydrolase superfamily. Lipase family.</text>
</comment>
<evidence type="ECO:0000256" key="4">
    <source>
        <dbReference type="RuleBase" id="RU004262"/>
    </source>
</evidence>
<feature type="chain" id="PRO_5034907232" evidence="5">
    <location>
        <begin position="25"/>
        <end position="261"/>
    </location>
</feature>
<keyword evidence="5" id="KW-0732">Signal</keyword>
<dbReference type="SUPFAM" id="SSF53474">
    <property type="entry name" value="alpha/beta-Hydrolases"/>
    <property type="match status" value="1"/>
</dbReference>
<dbReference type="PANTHER" id="PTHR11610">
    <property type="entry name" value="LIPASE"/>
    <property type="match status" value="1"/>
</dbReference>
<dbReference type="GeneID" id="112680891"/>